<keyword evidence="1" id="KW-0732">Signal</keyword>
<proteinExistence type="predicted"/>
<dbReference type="AlphaFoldDB" id="A0A3B4DBI7"/>
<gene>
    <name evidence="2" type="primary">IL26</name>
</gene>
<evidence type="ECO:0000256" key="1">
    <source>
        <dbReference type="SAM" id="SignalP"/>
    </source>
</evidence>
<evidence type="ECO:0000313" key="3">
    <source>
        <dbReference type="Proteomes" id="UP001501920"/>
    </source>
</evidence>
<sequence length="161" mass="18519">MRWTILTLLALAALIHTCPGAKNRRDAQVDCLARCIRPKMINDMMNTLKDISRSLPVSRGKTTDKCKMNVADINKILEIFEDHVFKKLWNSETKDPKSFTHAFNTLKDSMERCVSTCSPLQDCRLSADELWRAAGDFQIVLEWISFYIGKKSLPYKHLRSP</sequence>
<organism evidence="2 3">
    <name type="scientific">Pygocentrus nattereri</name>
    <name type="common">Red-bellied piranha</name>
    <dbReference type="NCBI Taxonomy" id="42514"/>
    <lineage>
        <taxon>Eukaryota</taxon>
        <taxon>Metazoa</taxon>
        <taxon>Chordata</taxon>
        <taxon>Craniata</taxon>
        <taxon>Vertebrata</taxon>
        <taxon>Euteleostomi</taxon>
        <taxon>Actinopterygii</taxon>
        <taxon>Neopterygii</taxon>
        <taxon>Teleostei</taxon>
        <taxon>Ostariophysi</taxon>
        <taxon>Characiformes</taxon>
        <taxon>Characoidei</taxon>
        <taxon>Pygocentrus</taxon>
    </lineage>
</organism>
<dbReference type="OMA" id="VERCKDH"/>
<dbReference type="Proteomes" id="UP001501920">
    <property type="component" value="Chromosome 1"/>
</dbReference>
<reference evidence="2" key="3">
    <citation type="submission" date="2025-09" db="UniProtKB">
        <authorList>
            <consortium name="Ensembl"/>
        </authorList>
    </citation>
    <scope>IDENTIFICATION</scope>
</reference>
<feature type="signal peptide" evidence="1">
    <location>
        <begin position="1"/>
        <end position="20"/>
    </location>
</feature>
<dbReference type="GeneTree" id="ENSGT01120000274350"/>
<evidence type="ECO:0000313" key="2">
    <source>
        <dbReference type="Ensembl" id="ENSPNAP00000020813.1"/>
    </source>
</evidence>
<reference evidence="2 3" key="1">
    <citation type="submission" date="2020-10" db="EMBL/GenBank/DDBJ databases">
        <title>Pygocentrus nattereri (red-bellied piranha) genome, fPygNat1, primary haplotype.</title>
        <authorList>
            <person name="Myers G."/>
            <person name="Meyer A."/>
            <person name="Karagic N."/>
            <person name="Pippel M."/>
            <person name="Winkler S."/>
            <person name="Tracey A."/>
            <person name="Wood J."/>
            <person name="Formenti G."/>
            <person name="Howe K."/>
            <person name="Fedrigo O."/>
            <person name="Jarvis E.D."/>
        </authorList>
    </citation>
    <scope>NUCLEOTIDE SEQUENCE [LARGE SCALE GENOMIC DNA]</scope>
</reference>
<dbReference type="InterPro" id="IPR009079">
    <property type="entry name" value="4_helix_cytokine-like_core"/>
</dbReference>
<feature type="chain" id="PRO_5017312692" evidence="1">
    <location>
        <begin position="21"/>
        <end position="161"/>
    </location>
</feature>
<protein>
    <submittedName>
        <fullName evidence="2">Uncharacterized protein</fullName>
    </submittedName>
</protein>
<name>A0A3B4DBI7_PYGNA</name>
<accession>A0A3B4DBI7</accession>
<dbReference type="Ensembl" id="ENSPNAT00000031633.2">
    <property type="protein sequence ID" value="ENSPNAP00000020813.1"/>
    <property type="gene ID" value="ENSPNAG00000004975.2"/>
</dbReference>
<keyword evidence="3" id="KW-1185">Reference proteome</keyword>
<dbReference type="SUPFAM" id="SSF47266">
    <property type="entry name" value="4-helical cytokines"/>
    <property type="match status" value="1"/>
</dbReference>
<reference evidence="2" key="2">
    <citation type="submission" date="2025-08" db="UniProtKB">
        <authorList>
            <consortium name="Ensembl"/>
        </authorList>
    </citation>
    <scope>IDENTIFICATION</scope>
</reference>